<proteinExistence type="predicted"/>
<feature type="transmembrane region" description="Helical" evidence="1">
    <location>
        <begin position="172"/>
        <end position="194"/>
    </location>
</feature>
<dbReference type="PANTHER" id="PTHR43471:SF1">
    <property type="entry name" value="ABC TRANSPORTER PERMEASE PROTEIN NOSY-RELATED"/>
    <property type="match status" value="1"/>
</dbReference>
<dbReference type="Proteomes" id="UP000066049">
    <property type="component" value="Chromosome"/>
</dbReference>
<reference evidence="3" key="1">
    <citation type="submission" date="2015-08" db="EMBL/GenBank/DDBJ databases">
        <title>Comparative genomics of the Campylobacter concisus group.</title>
        <authorList>
            <person name="Miller W.G."/>
            <person name="Yee E."/>
            <person name="Chapman M.H."/>
            <person name="Huynh S."/>
            <person name="Bono J.L."/>
            <person name="On S.L.W."/>
            <person name="St Leger J."/>
            <person name="Foster G."/>
            <person name="Parker C.T."/>
        </authorList>
    </citation>
    <scope>NUCLEOTIDE SEQUENCE [LARGE SCALE GENOMIC DNA]</scope>
    <source>
        <strain evidence="3">ATCC 33237</strain>
    </source>
</reference>
<dbReference type="PATRIC" id="fig|199.248.peg.1754"/>
<accession>A0A0M4SVR9</accession>
<feature type="transmembrane region" description="Helical" evidence="1">
    <location>
        <begin position="21"/>
        <end position="41"/>
    </location>
</feature>
<keyword evidence="1" id="KW-0812">Transmembrane</keyword>
<dbReference type="Pfam" id="PF12679">
    <property type="entry name" value="ABC2_membrane_2"/>
    <property type="match status" value="1"/>
</dbReference>
<evidence type="ECO:0000313" key="3">
    <source>
        <dbReference type="Proteomes" id="UP000066049"/>
    </source>
</evidence>
<dbReference type="EMBL" id="CP012541">
    <property type="protein sequence ID" value="ALF48341.1"/>
    <property type="molecule type" value="Genomic_DNA"/>
</dbReference>
<feature type="transmembrane region" description="Helical" evidence="1">
    <location>
        <begin position="136"/>
        <end position="160"/>
    </location>
</feature>
<gene>
    <name evidence="2" type="primary">nosY</name>
    <name evidence="2" type="ORF">CCON33237_1701</name>
</gene>
<keyword evidence="1" id="KW-1133">Transmembrane helix</keyword>
<dbReference type="AlphaFoldDB" id="A0A0M4SVR9"/>
<keyword evidence="1" id="KW-0472">Membrane</keyword>
<dbReference type="PANTHER" id="PTHR43471">
    <property type="entry name" value="ABC TRANSPORTER PERMEASE"/>
    <property type="match status" value="1"/>
</dbReference>
<sequence>MNNLFLIAKLDVKESFRSRWFVIYAALFSALMIGFLFSGVTDSRVLGFSGLTRALLLFIQICVIIVPIFILISTVRSINQDRDTNLLEYILSFPLSLREYYFGKALGRTFVVFVPLLFALLLCVVVGFIKGVAIPWGVLILYFGLLFSLSIIFLSLGFFISSVIKNQETGQGVAFLLWLIMLAFIDLALIGLLMRSSVDEYVIYAIAILNPIELFRIAALSLFDPNLAVIGTASYFILSTFPKATFVAYAIIYPLLLGIILLVCGYFAFSKKDLV</sequence>
<dbReference type="KEGG" id="ccoc:CCON33237_1701"/>
<feature type="transmembrane region" description="Helical" evidence="1">
    <location>
        <begin position="53"/>
        <end position="74"/>
    </location>
</feature>
<dbReference type="GeneID" id="28663382"/>
<protein>
    <submittedName>
        <fullName evidence="2">Copper ABC transporter NosDFY, putative permease protein NosY</fullName>
    </submittedName>
</protein>
<dbReference type="GO" id="GO:0140359">
    <property type="term" value="F:ABC-type transporter activity"/>
    <property type="evidence" value="ECO:0007669"/>
    <property type="project" value="InterPro"/>
</dbReference>
<evidence type="ECO:0000313" key="2">
    <source>
        <dbReference type="EMBL" id="ALF48341.1"/>
    </source>
</evidence>
<organism evidence="2 3">
    <name type="scientific">Campylobacter concisus</name>
    <dbReference type="NCBI Taxonomy" id="199"/>
    <lineage>
        <taxon>Bacteria</taxon>
        <taxon>Pseudomonadati</taxon>
        <taxon>Campylobacterota</taxon>
        <taxon>Epsilonproteobacteria</taxon>
        <taxon>Campylobacterales</taxon>
        <taxon>Campylobacteraceae</taxon>
        <taxon>Campylobacter</taxon>
    </lineage>
</organism>
<name>A0A0M4SVR9_9BACT</name>
<feature type="transmembrane region" description="Helical" evidence="1">
    <location>
        <begin position="246"/>
        <end position="269"/>
    </location>
</feature>
<feature type="transmembrane region" description="Helical" evidence="1">
    <location>
        <begin position="109"/>
        <end position="129"/>
    </location>
</feature>
<evidence type="ECO:0000256" key="1">
    <source>
        <dbReference type="SAM" id="Phobius"/>
    </source>
</evidence>
<dbReference type="GO" id="GO:0005886">
    <property type="term" value="C:plasma membrane"/>
    <property type="evidence" value="ECO:0007669"/>
    <property type="project" value="UniProtKB-SubCell"/>
</dbReference>
<dbReference type="RefSeq" id="WP_054197250.1">
    <property type="nucleotide sequence ID" value="NZ_CABMKQ010000033.1"/>
</dbReference>